<evidence type="ECO:0000313" key="1">
    <source>
        <dbReference type="EMBL" id="QQO90164.1"/>
    </source>
</evidence>
<dbReference type="Proteomes" id="UP000596123">
    <property type="component" value="Segment"/>
</dbReference>
<name>A0A7T8EPS8_9CAUD</name>
<sequence>MSPLAILKAQVKRSLVGEANYDPEVRELFDWRFVANVGGKQYLVGKTGANTVYYQTPDMDQPAPCYPSDIEGIIDSWSKAKYLSFFICHKKFDNIKLDNIKTIEDALQKVPKTFHDKTFIAGVTPKGKRHKLYVLQAGLRGNTWVPLKEQD</sequence>
<reference evidence="1 2" key="1">
    <citation type="submission" date="2020-12" db="EMBL/GenBank/DDBJ databases">
        <title>Complete genome sequence of Erwinia phage pEa_SNUABM_5.</title>
        <authorList>
            <person name="Kim S.G."/>
            <person name="Lee S.B."/>
            <person name="Kwon J."/>
            <person name="Park S.C."/>
        </authorList>
    </citation>
    <scope>NUCLEOTIDE SEQUENCE [LARGE SCALE GENOMIC DNA]</scope>
</reference>
<dbReference type="EMBL" id="MW366843">
    <property type="protein sequence ID" value="QQO90164.1"/>
    <property type="molecule type" value="Genomic_DNA"/>
</dbReference>
<evidence type="ECO:0000313" key="2">
    <source>
        <dbReference type="Proteomes" id="UP000596123"/>
    </source>
</evidence>
<gene>
    <name evidence="1" type="ORF">pEaSNUABM5_00022</name>
</gene>
<protein>
    <submittedName>
        <fullName evidence="1">Uncharacterized protein</fullName>
    </submittedName>
</protein>
<accession>A0A7T8EPS8</accession>
<organism evidence="1 2">
    <name type="scientific">Erwinia phage pEa_SNUABM_5</name>
    <dbReference type="NCBI Taxonomy" id="2797313"/>
    <lineage>
        <taxon>Viruses</taxon>
        <taxon>Duplodnaviria</taxon>
        <taxon>Heunggongvirae</taxon>
        <taxon>Uroviricota</taxon>
        <taxon>Caudoviricetes</taxon>
        <taxon>Rivsvirus</taxon>
        <taxon>Rivsvirus SNUABM5</taxon>
    </lineage>
</organism>
<proteinExistence type="predicted"/>
<keyword evidence="2" id="KW-1185">Reference proteome</keyword>